<dbReference type="EMBL" id="BKCJ010550722">
    <property type="protein sequence ID" value="GFB09421.1"/>
    <property type="molecule type" value="Genomic_DNA"/>
</dbReference>
<comment type="caution">
    <text evidence="1">The sequence shown here is derived from an EMBL/GenBank/DDBJ whole genome shotgun (WGS) entry which is preliminary data.</text>
</comment>
<organism evidence="1">
    <name type="scientific">Tanacetum cinerariifolium</name>
    <name type="common">Dalmatian daisy</name>
    <name type="synonym">Chrysanthemum cinerariifolium</name>
    <dbReference type="NCBI Taxonomy" id="118510"/>
    <lineage>
        <taxon>Eukaryota</taxon>
        <taxon>Viridiplantae</taxon>
        <taxon>Streptophyta</taxon>
        <taxon>Embryophyta</taxon>
        <taxon>Tracheophyta</taxon>
        <taxon>Spermatophyta</taxon>
        <taxon>Magnoliopsida</taxon>
        <taxon>eudicotyledons</taxon>
        <taxon>Gunneridae</taxon>
        <taxon>Pentapetalae</taxon>
        <taxon>asterids</taxon>
        <taxon>campanulids</taxon>
        <taxon>Asterales</taxon>
        <taxon>Asteraceae</taxon>
        <taxon>Asteroideae</taxon>
        <taxon>Anthemideae</taxon>
        <taxon>Anthemidinae</taxon>
        <taxon>Tanacetum</taxon>
    </lineage>
</organism>
<gene>
    <name evidence="1" type="ORF">Tci_681392</name>
</gene>
<name>A0A699KW74_TANCI</name>
<protein>
    <recommendedName>
        <fullName evidence="2">Gag-Pol polyprotein</fullName>
    </recommendedName>
</protein>
<dbReference type="GO" id="GO:0008270">
    <property type="term" value="F:zinc ion binding"/>
    <property type="evidence" value="ECO:0007669"/>
    <property type="project" value="InterPro"/>
</dbReference>
<dbReference type="GO" id="GO:0003676">
    <property type="term" value="F:nucleic acid binding"/>
    <property type="evidence" value="ECO:0007669"/>
    <property type="project" value="InterPro"/>
</dbReference>
<dbReference type="InterPro" id="IPR036875">
    <property type="entry name" value="Znf_CCHC_sf"/>
</dbReference>
<feature type="non-terminal residue" evidence="1">
    <location>
        <position position="1"/>
    </location>
</feature>
<proteinExistence type="predicted"/>
<evidence type="ECO:0000313" key="1">
    <source>
        <dbReference type="EMBL" id="GFB09421.1"/>
    </source>
</evidence>
<dbReference type="AlphaFoldDB" id="A0A699KW74"/>
<sequence length="212" mass="24111">IYSGPRRVVKCFNYQWEGHMARQCLKPKRKRDATWFREKVLLVKAKGNGKFLNEEELEFLADPGITKGPDTQSVITHNAAYQADDLDAYDSDCDEISTAKAVLMANLSSNGSDVLSEKLLWKKDKELDNIVCKMGQSVQTLNMLTKPQVLYDNNLKQALGFQIPFYLKKAQQIRPMLHDSIVIAKETNVISVADSEETLMLEEEIRSKILLK</sequence>
<dbReference type="SUPFAM" id="SSF57756">
    <property type="entry name" value="Retrovirus zinc finger-like domains"/>
    <property type="match status" value="1"/>
</dbReference>
<evidence type="ECO:0008006" key="2">
    <source>
        <dbReference type="Google" id="ProtNLM"/>
    </source>
</evidence>
<reference evidence="1" key="1">
    <citation type="journal article" date="2019" name="Sci. Rep.">
        <title>Draft genome of Tanacetum cinerariifolium, the natural source of mosquito coil.</title>
        <authorList>
            <person name="Yamashiro T."/>
            <person name="Shiraishi A."/>
            <person name="Satake H."/>
            <person name="Nakayama K."/>
        </authorList>
    </citation>
    <scope>NUCLEOTIDE SEQUENCE</scope>
</reference>
<accession>A0A699KW74</accession>
<dbReference type="Gene3D" id="4.10.60.10">
    <property type="entry name" value="Zinc finger, CCHC-type"/>
    <property type="match status" value="1"/>
</dbReference>